<keyword evidence="3" id="KW-1185">Reference proteome</keyword>
<reference evidence="2" key="1">
    <citation type="submission" date="2023-03" db="EMBL/GenBank/DDBJ databases">
        <title>Massive genome expansion in bonnet fungi (Mycena s.s.) driven by repeated elements and novel gene families across ecological guilds.</title>
        <authorList>
            <consortium name="Lawrence Berkeley National Laboratory"/>
            <person name="Harder C.B."/>
            <person name="Miyauchi S."/>
            <person name="Viragh M."/>
            <person name="Kuo A."/>
            <person name="Thoen E."/>
            <person name="Andreopoulos B."/>
            <person name="Lu D."/>
            <person name="Skrede I."/>
            <person name="Drula E."/>
            <person name="Henrissat B."/>
            <person name="Morin E."/>
            <person name="Kohler A."/>
            <person name="Barry K."/>
            <person name="LaButti K."/>
            <person name="Morin E."/>
            <person name="Salamov A."/>
            <person name="Lipzen A."/>
            <person name="Mereny Z."/>
            <person name="Hegedus B."/>
            <person name="Baldrian P."/>
            <person name="Stursova M."/>
            <person name="Weitz H."/>
            <person name="Taylor A."/>
            <person name="Grigoriev I.V."/>
            <person name="Nagy L.G."/>
            <person name="Martin F."/>
            <person name="Kauserud H."/>
        </authorList>
    </citation>
    <scope>NUCLEOTIDE SEQUENCE</scope>
    <source>
        <strain evidence="2">9144</strain>
    </source>
</reference>
<sequence>MLARRVPKPLMLPIRLILPAAPASAPAPAASPSCGMIPRRPAACNTPRARLRSQCNDEHQHHSTVQQNTERNNAPSWPAVSSYQTAACAQNAGAGADEAGSPVANKICRGSDISTDPWTSKTSAQFAQILSSVCATAASASVKLCCGYIAHSKEQVFADALKELNLPAGAVPNTIGVLCFFPEEHCEFVEAQCDSAVLDKGLGINCSTFPPIQN</sequence>
<evidence type="ECO:0000313" key="2">
    <source>
        <dbReference type="EMBL" id="KAJ7218462.1"/>
    </source>
</evidence>
<name>A0AAD6YHY8_9AGAR</name>
<protein>
    <recommendedName>
        <fullName evidence="4">Hydrophobin</fullName>
    </recommendedName>
</protein>
<proteinExistence type="predicted"/>
<evidence type="ECO:0000313" key="3">
    <source>
        <dbReference type="Proteomes" id="UP001219525"/>
    </source>
</evidence>
<dbReference type="AlphaFoldDB" id="A0AAD6YHY8"/>
<gene>
    <name evidence="2" type="ORF">GGX14DRAFT_594989</name>
</gene>
<accession>A0AAD6YHY8</accession>
<comment type="caution">
    <text evidence="2">The sequence shown here is derived from an EMBL/GenBank/DDBJ whole genome shotgun (WGS) entry which is preliminary data.</text>
</comment>
<evidence type="ECO:0008006" key="4">
    <source>
        <dbReference type="Google" id="ProtNLM"/>
    </source>
</evidence>
<feature type="compositionally biased region" description="Polar residues" evidence="1">
    <location>
        <begin position="63"/>
        <end position="73"/>
    </location>
</feature>
<feature type="region of interest" description="Disordered" evidence="1">
    <location>
        <begin position="47"/>
        <end position="73"/>
    </location>
</feature>
<dbReference type="Proteomes" id="UP001219525">
    <property type="component" value="Unassembled WGS sequence"/>
</dbReference>
<evidence type="ECO:0000256" key="1">
    <source>
        <dbReference type="SAM" id="MobiDB-lite"/>
    </source>
</evidence>
<dbReference type="EMBL" id="JARJCW010000012">
    <property type="protein sequence ID" value="KAJ7218462.1"/>
    <property type="molecule type" value="Genomic_DNA"/>
</dbReference>
<organism evidence="2 3">
    <name type="scientific">Mycena pura</name>
    <dbReference type="NCBI Taxonomy" id="153505"/>
    <lineage>
        <taxon>Eukaryota</taxon>
        <taxon>Fungi</taxon>
        <taxon>Dikarya</taxon>
        <taxon>Basidiomycota</taxon>
        <taxon>Agaricomycotina</taxon>
        <taxon>Agaricomycetes</taxon>
        <taxon>Agaricomycetidae</taxon>
        <taxon>Agaricales</taxon>
        <taxon>Marasmiineae</taxon>
        <taxon>Mycenaceae</taxon>
        <taxon>Mycena</taxon>
    </lineage>
</organism>